<reference evidence="3 4" key="1">
    <citation type="submission" date="2024-10" db="EMBL/GenBank/DDBJ databases">
        <title>Paracoccus drimophilus sp. nov., a novel bacterium from corn roots in Hunan.</title>
        <authorList>
            <person name="Li X."/>
        </authorList>
    </citation>
    <scope>NUCLEOTIDE SEQUENCE [LARGE SCALE GENOMIC DNA]</scope>
    <source>
        <strain evidence="3 4">NGMCC 1.201697</strain>
    </source>
</reference>
<feature type="compositionally biased region" description="Basic and acidic residues" evidence="1">
    <location>
        <begin position="218"/>
        <end position="233"/>
    </location>
</feature>
<protein>
    <submittedName>
        <fullName evidence="3">Sugar phosphate isomerase/epimerase family protein</fullName>
    </submittedName>
</protein>
<comment type="caution">
    <text evidence="3">The sequence shown here is derived from an EMBL/GenBank/DDBJ whole genome shotgun (WGS) entry which is preliminary data.</text>
</comment>
<dbReference type="InterPro" id="IPR013022">
    <property type="entry name" value="Xyl_isomerase-like_TIM-brl"/>
</dbReference>
<dbReference type="SUPFAM" id="SSF51658">
    <property type="entry name" value="Xylose isomerase-like"/>
    <property type="match status" value="1"/>
</dbReference>
<dbReference type="RefSeq" id="WP_395134786.1">
    <property type="nucleotide sequence ID" value="NZ_JBIMPR010000011.1"/>
</dbReference>
<evidence type="ECO:0000313" key="4">
    <source>
        <dbReference type="Proteomes" id="UP001609376"/>
    </source>
</evidence>
<keyword evidence="3" id="KW-0413">Isomerase</keyword>
<dbReference type="PANTHER" id="PTHR12110:SF21">
    <property type="entry name" value="XYLOSE ISOMERASE-LIKE TIM BARREL DOMAIN-CONTAINING PROTEIN"/>
    <property type="match status" value="1"/>
</dbReference>
<evidence type="ECO:0000256" key="1">
    <source>
        <dbReference type="SAM" id="MobiDB-lite"/>
    </source>
</evidence>
<dbReference type="GO" id="GO:0016853">
    <property type="term" value="F:isomerase activity"/>
    <property type="evidence" value="ECO:0007669"/>
    <property type="project" value="UniProtKB-KW"/>
</dbReference>
<evidence type="ECO:0000259" key="2">
    <source>
        <dbReference type="Pfam" id="PF01261"/>
    </source>
</evidence>
<feature type="region of interest" description="Disordered" evidence="1">
    <location>
        <begin position="218"/>
        <end position="239"/>
    </location>
</feature>
<dbReference type="EMBL" id="JBIMPR010000011">
    <property type="protein sequence ID" value="MFH5775591.1"/>
    <property type="molecule type" value="Genomic_DNA"/>
</dbReference>
<dbReference type="Pfam" id="PF01261">
    <property type="entry name" value="AP_endonuc_2"/>
    <property type="match status" value="1"/>
</dbReference>
<accession>A0ABW7LN29</accession>
<dbReference type="PANTHER" id="PTHR12110">
    <property type="entry name" value="HYDROXYPYRUVATE ISOMERASE"/>
    <property type="match status" value="1"/>
</dbReference>
<organism evidence="3 4">
    <name type="scientific">Paracoccus broussonetiae subsp. drimophilus</name>
    <dbReference type="NCBI Taxonomy" id="3373869"/>
    <lineage>
        <taxon>Bacteria</taxon>
        <taxon>Pseudomonadati</taxon>
        <taxon>Pseudomonadota</taxon>
        <taxon>Alphaproteobacteria</taxon>
        <taxon>Rhodobacterales</taxon>
        <taxon>Paracoccaceae</taxon>
        <taxon>Paracoccus</taxon>
        <taxon>Paracoccus broussonetiae</taxon>
    </lineage>
</organism>
<dbReference type="InterPro" id="IPR036237">
    <property type="entry name" value="Xyl_isomerase-like_sf"/>
</dbReference>
<name>A0ABW7LN29_9RHOB</name>
<dbReference type="Proteomes" id="UP001609376">
    <property type="component" value="Unassembled WGS sequence"/>
</dbReference>
<proteinExistence type="predicted"/>
<dbReference type="InterPro" id="IPR050312">
    <property type="entry name" value="IolE/XylAMocC-like"/>
</dbReference>
<gene>
    <name evidence="3" type="ORF">ACHFJ0_15165</name>
</gene>
<dbReference type="Gene3D" id="3.20.20.150">
    <property type="entry name" value="Divalent-metal-dependent TIM barrel enzymes"/>
    <property type="match status" value="1"/>
</dbReference>
<feature type="domain" description="Xylose isomerase-like TIM barrel" evidence="2">
    <location>
        <begin position="20"/>
        <end position="285"/>
    </location>
</feature>
<evidence type="ECO:0000313" key="3">
    <source>
        <dbReference type="EMBL" id="MFH5775591.1"/>
    </source>
</evidence>
<sequence length="304" mass="34158">MMQAGIFTGYFPYDLKTTAEKIRAHNFNTVQLDLHFSDIDVSDGQVTPEKCRTIRDTFRDHHLPVCCISAYTNIVHPDAATRKVRLDRLKEILAHAQYLGSPYVISETGTFDTSSDWVHHPKNKTEEGWDDCRAVITDLAKFAWDHGSVFLLETYVNNVVGSVEETLRMFAEVDHPGLGLLMDPTNYFEAHNIDKMDKTLNFVFDALSDKIKIAHAKDVKRSGDDKSEKHSDIGDASAAESHTFRGVGEIELPAPGLGELNYDLYLQRLAQKHPNIPMIIEHLDESDVGRAKAFLDGKLRANGC</sequence>
<keyword evidence="4" id="KW-1185">Reference proteome</keyword>